<proteinExistence type="predicted"/>
<dbReference type="Proteomes" id="UP001299283">
    <property type="component" value="Unassembled WGS sequence"/>
</dbReference>
<organism evidence="1 2">
    <name type="scientific">[Mycobacterium] vasticus</name>
    <dbReference type="NCBI Taxonomy" id="2875777"/>
    <lineage>
        <taxon>Bacteria</taxon>
        <taxon>Bacillati</taxon>
        <taxon>Actinomycetota</taxon>
        <taxon>Actinomycetes</taxon>
        <taxon>Mycobacteriales</taxon>
        <taxon>Mycobacteriaceae</taxon>
        <taxon>Mycolicibacter</taxon>
    </lineage>
</organism>
<evidence type="ECO:0000313" key="1">
    <source>
        <dbReference type="EMBL" id="MEB3071789.1"/>
    </source>
</evidence>
<feature type="non-terminal residue" evidence="1">
    <location>
        <position position="1"/>
    </location>
</feature>
<dbReference type="RefSeq" id="WP_329779747.1">
    <property type="nucleotide sequence ID" value="NZ_JAYJJQ010000035.1"/>
</dbReference>
<dbReference type="EMBL" id="JAYJJQ010000035">
    <property type="protein sequence ID" value="MEB3071789.1"/>
    <property type="molecule type" value="Genomic_DNA"/>
</dbReference>
<reference evidence="1 2" key="1">
    <citation type="submission" date="2023-12" db="EMBL/GenBank/DDBJ databases">
        <title>Description of new species of Mycobacterium terrae complex isolated from sewage at the Sao Paulo Zoological Park Foundation in Brazil.</title>
        <authorList>
            <person name="Romagnoli C.L."/>
            <person name="Conceicao E.C."/>
            <person name="Machado E."/>
            <person name="Barreto L.B.P.F."/>
            <person name="Sharma A."/>
            <person name="Silva N.M."/>
            <person name="Marques L.E."/>
            <person name="Juliana M.A."/>
            <person name="Lourenco M.C.S."/>
            <person name="Digiampietri L.A."/>
            <person name="Suffys P.N."/>
            <person name="Viana-Niero C."/>
        </authorList>
    </citation>
    <scope>NUCLEOTIDE SEQUENCE [LARGE SCALE GENOMIC DNA]</scope>
    <source>
        <strain evidence="1 2">MYC017</strain>
    </source>
</reference>
<keyword evidence="2" id="KW-1185">Reference proteome</keyword>
<gene>
    <name evidence="1" type="ORF">K5L39_21670</name>
</gene>
<evidence type="ECO:0000313" key="2">
    <source>
        <dbReference type="Proteomes" id="UP001299283"/>
    </source>
</evidence>
<accession>A0ABU5Z592</accession>
<name>A0ABU5Z592_9MYCO</name>
<sequence>TRVGIFDERQWGISVSAVSGIDQVVRCRRTSPSHVLAVVADPSRAMSAAAKQARLAAEQAAGAAPRR</sequence>
<protein>
    <submittedName>
        <fullName evidence="1">Uncharacterized protein</fullName>
    </submittedName>
</protein>
<comment type="caution">
    <text evidence="1">The sequence shown here is derived from an EMBL/GenBank/DDBJ whole genome shotgun (WGS) entry which is preliminary data.</text>
</comment>